<proteinExistence type="predicted"/>
<dbReference type="Gene3D" id="1.10.10.60">
    <property type="entry name" value="Homeodomain-like"/>
    <property type="match status" value="2"/>
</dbReference>
<dbReference type="InterPro" id="IPR009057">
    <property type="entry name" value="Homeodomain-like_sf"/>
</dbReference>
<feature type="domain" description="HTH araC/xylS-type" evidence="4">
    <location>
        <begin position="1"/>
        <end position="87"/>
    </location>
</feature>
<dbReference type="PANTHER" id="PTHR43280">
    <property type="entry name" value="ARAC-FAMILY TRANSCRIPTIONAL REGULATOR"/>
    <property type="match status" value="1"/>
</dbReference>
<dbReference type="SMART" id="SM00342">
    <property type="entry name" value="HTH_ARAC"/>
    <property type="match status" value="1"/>
</dbReference>
<name>A0A3S0QGA3_9FLAO</name>
<evidence type="ECO:0000256" key="2">
    <source>
        <dbReference type="ARBA" id="ARBA00023125"/>
    </source>
</evidence>
<dbReference type="GO" id="GO:0003700">
    <property type="term" value="F:DNA-binding transcription factor activity"/>
    <property type="evidence" value="ECO:0007669"/>
    <property type="project" value="InterPro"/>
</dbReference>
<comment type="caution">
    <text evidence="5">The sequence shown here is derived from an EMBL/GenBank/DDBJ whole genome shotgun (WGS) entry which is preliminary data.</text>
</comment>
<dbReference type="PANTHER" id="PTHR43280:SF34">
    <property type="entry name" value="ARAC-FAMILY TRANSCRIPTIONAL REGULATOR"/>
    <property type="match status" value="1"/>
</dbReference>
<organism evidence="5 6">
    <name type="scientific">Chryseobacterium arthrosphaerae</name>
    <dbReference type="NCBI Taxonomy" id="651561"/>
    <lineage>
        <taxon>Bacteria</taxon>
        <taxon>Pseudomonadati</taxon>
        <taxon>Bacteroidota</taxon>
        <taxon>Flavobacteriia</taxon>
        <taxon>Flavobacteriales</taxon>
        <taxon>Weeksellaceae</taxon>
        <taxon>Chryseobacterium group</taxon>
        <taxon>Chryseobacterium</taxon>
    </lineage>
</organism>
<dbReference type="GO" id="GO:0043565">
    <property type="term" value="F:sequence-specific DNA binding"/>
    <property type="evidence" value="ECO:0007669"/>
    <property type="project" value="InterPro"/>
</dbReference>
<dbReference type="InterPro" id="IPR018060">
    <property type="entry name" value="HTH_AraC"/>
</dbReference>
<dbReference type="EMBL" id="RYFC01000003">
    <property type="protein sequence ID" value="RTZ46828.1"/>
    <property type="molecule type" value="Genomic_DNA"/>
</dbReference>
<evidence type="ECO:0000256" key="3">
    <source>
        <dbReference type="ARBA" id="ARBA00023163"/>
    </source>
</evidence>
<evidence type="ECO:0000259" key="4">
    <source>
        <dbReference type="PROSITE" id="PS01124"/>
    </source>
</evidence>
<dbReference type="SUPFAM" id="SSF46689">
    <property type="entry name" value="Homeodomain-like"/>
    <property type="match status" value="1"/>
</dbReference>
<keyword evidence="3" id="KW-0804">Transcription</keyword>
<protein>
    <submittedName>
        <fullName evidence="5">AraC family transcriptional regulator</fullName>
    </submittedName>
</protein>
<accession>A0A3S0QGA3</accession>
<keyword evidence="1" id="KW-0805">Transcription regulation</keyword>
<reference evidence="5 6" key="1">
    <citation type="submission" date="2018-12" db="EMBL/GenBank/DDBJ databases">
        <title>Draft Genome Sequence of Chryseobacterium arthrosphaerae strain ED882-96 Isolated from the Blood of a Patient with Liver Cirrhosis in Taiwan.</title>
        <authorList>
            <person name="Lin J.-N."/>
            <person name="Lai C.-H."/>
            <person name="Yang C.-H."/>
            <person name="Huang Y.-H."/>
        </authorList>
    </citation>
    <scope>NUCLEOTIDE SEQUENCE [LARGE SCALE GENOMIC DNA]</scope>
    <source>
        <strain evidence="5 6">ED882-96</strain>
    </source>
</reference>
<evidence type="ECO:0000256" key="1">
    <source>
        <dbReference type="ARBA" id="ARBA00023015"/>
    </source>
</evidence>
<dbReference type="PROSITE" id="PS01124">
    <property type="entry name" value="HTH_ARAC_FAMILY_2"/>
    <property type="match status" value="1"/>
</dbReference>
<dbReference type="Proteomes" id="UP000276953">
    <property type="component" value="Unassembled WGS sequence"/>
</dbReference>
<evidence type="ECO:0000313" key="6">
    <source>
        <dbReference type="Proteomes" id="UP000276953"/>
    </source>
</evidence>
<dbReference type="AlphaFoldDB" id="A0A3S0QGA3"/>
<keyword evidence="2" id="KW-0238">DNA-binding</keyword>
<sequence length="107" mass="12506">MNLLASQFKTNVTYLSKIINKSKNQNFNNYINSLRIHYITNKLYNEKKYREYKISYLAEECGYASTQVFVIAFKNEHGVTPSYFIKHLKNDNDIPERTGSEVADQAI</sequence>
<gene>
    <name evidence="5" type="ORF">EJ377_16390</name>
</gene>
<dbReference type="Pfam" id="PF12833">
    <property type="entry name" value="HTH_18"/>
    <property type="match status" value="1"/>
</dbReference>
<evidence type="ECO:0000313" key="5">
    <source>
        <dbReference type="EMBL" id="RTZ46828.1"/>
    </source>
</evidence>